<dbReference type="AlphaFoldDB" id="A0A2C9VWV7"/>
<dbReference type="PROSITE" id="PS51312">
    <property type="entry name" value="SB"/>
    <property type="match status" value="1"/>
</dbReference>
<evidence type="ECO:0000256" key="5">
    <source>
        <dbReference type="ARBA" id="ARBA00022927"/>
    </source>
</evidence>
<feature type="coiled-coil region" evidence="8">
    <location>
        <begin position="189"/>
        <end position="237"/>
    </location>
</feature>
<keyword evidence="4" id="KW-0967">Endosome</keyword>
<evidence type="ECO:0000256" key="7">
    <source>
        <dbReference type="PROSITE-ProRule" id="PRU00644"/>
    </source>
</evidence>
<keyword evidence="6 8" id="KW-0175">Coiled coil</keyword>
<dbReference type="InterPro" id="IPR052070">
    <property type="entry name" value="ESCRT-I_UEV_domain"/>
</dbReference>
<comment type="subcellular location">
    <subcellularLocation>
        <location evidence="1">Endosome</location>
    </subcellularLocation>
</comment>
<evidence type="ECO:0000256" key="8">
    <source>
        <dbReference type="SAM" id="Coils"/>
    </source>
</evidence>
<evidence type="ECO:0000259" key="10">
    <source>
        <dbReference type="PROSITE" id="PS51322"/>
    </source>
</evidence>
<evidence type="ECO:0000256" key="3">
    <source>
        <dbReference type="ARBA" id="ARBA00022448"/>
    </source>
</evidence>
<dbReference type="PROSITE" id="PS51322">
    <property type="entry name" value="UEV"/>
    <property type="match status" value="1"/>
</dbReference>
<protein>
    <recommendedName>
        <fullName evidence="12">UEV domain-containing protein</fullName>
    </recommendedName>
</protein>
<dbReference type="InterPro" id="IPR017916">
    <property type="entry name" value="SB_dom"/>
</dbReference>
<dbReference type="STRING" id="3983.A0A2C9VWV7"/>
<dbReference type="PANTHER" id="PTHR23306">
    <property type="entry name" value="TUMOR SUSCEPTIBILITY GENE 101 PROTEIN-RELATED"/>
    <property type="match status" value="1"/>
</dbReference>
<keyword evidence="3 7" id="KW-0813">Transport</keyword>
<dbReference type="InterPro" id="IPR016135">
    <property type="entry name" value="UBQ-conjugating_enzyme/RWD"/>
</dbReference>
<evidence type="ECO:0000256" key="2">
    <source>
        <dbReference type="ARBA" id="ARBA00009594"/>
    </source>
</evidence>
<dbReference type="InterPro" id="IPR008883">
    <property type="entry name" value="UEV_N"/>
</dbReference>
<reference evidence="11" key="1">
    <citation type="submission" date="2016-02" db="EMBL/GenBank/DDBJ databases">
        <title>WGS assembly of Manihot esculenta.</title>
        <authorList>
            <person name="Bredeson J.V."/>
            <person name="Prochnik S.E."/>
            <person name="Lyons J.B."/>
            <person name="Schmutz J."/>
            <person name="Grimwood J."/>
            <person name="Vrebalov J."/>
            <person name="Bart R.S."/>
            <person name="Amuge T."/>
            <person name="Ferguson M.E."/>
            <person name="Green R."/>
            <person name="Putnam N."/>
            <person name="Stites J."/>
            <person name="Rounsley S."/>
            <person name="Rokhsar D.S."/>
        </authorList>
    </citation>
    <scope>NUCLEOTIDE SEQUENCE [LARGE SCALE GENOMIC DNA]</scope>
    <source>
        <tissue evidence="11">Leaf</tissue>
    </source>
</reference>
<dbReference type="SUPFAM" id="SSF140111">
    <property type="entry name" value="Endosomal sorting complex assembly domain"/>
    <property type="match status" value="1"/>
</dbReference>
<comment type="similarity">
    <text evidence="2">Belongs to the ubiquitin-conjugating enzyme family. UEV subfamily.</text>
</comment>
<gene>
    <name evidence="11" type="ORF">MANES_05G083600</name>
</gene>
<dbReference type="GO" id="GO:0043130">
    <property type="term" value="F:ubiquitin binding"/>
    <property type="evidence" value="ECO:0000318"/>
    <property type="project" value="GO_Central"/>
</dbReference>
<name>A0A2C9VWV7_MANES</name>
<dbReference type="Pfam" id="PF09454">
    <property type="entry name" value="Vps23_core"/>
    <property type="match status" value="1"/>
</dbReference>
<evidence type="ECO:0008006" key="12">
    <source>
        <dbReference type="Google" id="ProtNLM"/>
    </source>
</evidence>
<dbReference type="EMBL" id="CM004391">
    <property type="protein sequence ID" value="OAY49791.1"/>
    <property type="molecule type" value="Genomic_DNA"/>
</dbReference>
<organism evidence="11">
    <name type="scientific">Manihot esculenta</name>
    <name type="common">Cassava</name>
    <name type="synonym">Jatropha manihot</name>
    <dbReference type="NCBI Taxonomy" id="3983"/>
    <lineage>
        <taxon>Eukaryota</taxon>
        <taxon>Viridiplantae</taxon>
        <taxon>Streptophyta</taxon>
        <taxon>Embryophyta</taxon>
        <taxon>Tracheophyta</taxon>
        <taxon>Spermatophyta</taxon>
        <taxon>Magnoliopsida</taxon>
        <taxon>eudicotyledons</taxon>
        <taxon>Gunneridae</taxon>
        <taxon>Pentapetalae</taxon>
        <taxon>rosids</taxon>
        <taxon>fabids</taxon>
        <taxon>Malpighiales</taxon>
        <taxon>Euphorbiaceae</taxon>
        <taxon>Crotonoideae</taxon>
        <taxon>Manihoteae</taxon>
        <taxon>Manihot</taxon>
    </lineage>
</organism>
<dbReference type="Gene3D" id="6.10.140.820">
    <property type="match status" value="1"/>
</dbReference>
<dbReference type="PANTHER" id="PTHR23306:SF21">
    <property type="entry name" value="UBIQUITIN-CONJUGATING ENZYME_RWD-LIKE PROTEIN"/>
    <property type="match status" value="1"/>
</dbReference>
<dbReference type="InterPro" id="IPR037202">
    <property type="entry name" value="ESCRT_assembly_dom"/>
</dbReference>
<evidence type="ECO:0000256" key="6">
    <source>
        <dbReference type="ARBA" id="ARBA00023054"/>
    </source>
</evidence>
<evidence type="ECO:0000259" key="9">
    <source>
        <dbReference type="PROSITE" id="PS51312"/>
    </source>
</evidence>
<dbReference type="SUPFAM" id="SSF54495">
    <property type="entry name" value="UBC-like"/>
    <property type="match status" value="1"/>
</dbReference>
<sequence length="342" mass="38767">MAPPASSIQFIDTALSCTSPHALSYPDPKQKWLIRKHLLSLIQEYPSFTPSTDTFTHNNGTAVNLLNVTGELRVTRYTPHVPLTIWLHEKYPYMPPLVFVLANSMTPIHRDHPFVDLSGSTSSPYLQTWIFPRCNLIDLVRNLVRIFSRDHPFIYGSAVASFTHPSLVSKMEALDRLSGMLHYDMTAFLVKNEEELEDLSKLQEELIKRETITRNMISSLEQEKSSLKDKVTRLVDEADVVMNWLRVNGANSAAVGEDEAEAFEAADEESKLKIECFSADWAIEDLIYALDKAVEEGAVPFDAYIKQVRVLAREQFSYRAMLLTRSIQNDCSSMVAIGQYNT</sequence>
<dbReference type="GO" id="GO:0015031">
    <property type="term" value="P:protein transport"/>
    <property type="evidence" value="ECO:0007669"/>
    <property type="project" value="UniProtKB-UniRule"/>
</dbReference>
<proteinExistence type="inferred from homology"/>
<accession>A0A2C9VWV7</accession>
<evidence type="ECO:0000256" key="1">
    <source>
        <dbReference type="ARBA" id="ARBA00004177"/>
    </source>
</evidence>
<feature type="domain" description="UEV" evidence="10">
    <location>
        <begin position="15"/>
        <end position="157"/>
    </location>
</feature>
<dbReference type="Pfam" id="PF05743">
    <property type="entry name" value="UEV"/>
    <property type="match status" value="1"/>
</dbReference>
<dbReference type="GO" id="GO:0008333">
    <property type="term" value="P:endosome to lysosome transport"/>
    <property type="evidence" value="ECO:0000318"/>
    <property type="project" value="GO_Central"/>
</dbReference>
<dbReference type="CDD" id="cd11685">
    <property type="entry name" value="UEV_TSG101-like"/>
    <property type="match status" value="1"/>
</dbReference>
<dbReference type="Gene3D" id="3.10.110.10">
    <property type="entry name" value="Ubiquitin Conjugating Enzyme"/>
    <property type="match status" value="1"/>
</dbReference>
<feature type="domain" description="SB" evidence="9">
    <location>
        <begin position="267"/>
        <end position="335"/>
    </location>
</feature>
<dbReference type="GO" id="GO:0000813">
    <property type="term" value="C:ESCRT I complex"/>
    <property type="evidence" value="ECO:0000318"/>
    <property type="project" value="GO_Central"/>
</dbReference>
<evidence type="ECO:0000313" key="11">
    <source>
        <dbReference type="EMBL" id="OAY49791.1"/>
    </source>
</evidence>
<evidence type="ECO:0000256" key="4">
    <source>
        <dbReference type="ARBA" id="ARBA00022753"/>
    </source>
</evidence>
<keyword evidence="5 7" id="KW-0653">Protein transport</keyword>